<dbReference type="Pfam" id="PF02566">
    <property type="entry name" value="OsmC"/>
    <property type="match status" value="1"/>
</dbReference>
<dbReference type="InterPro" id="IPR036102">
    <property type="entry name" value="OsmC/Ohrsf"/>
</dbReference>
<dbReference type="GO" id="GO:0004601">
    <property type="term" value="F:peroxidase activity"/>
    <property type="evidence" value="ECO:0007669"/>
    <property type="project" value="InterPro"/>
</dbReference>
<proteinExistence type="predicted"/>
<keyword evidence="2" id="KW-1185">Reference proteome</keyword>
<dbReference type="InterPro" id="IPR019904">
    <property type="entry name" value="Peroxiredoxin_OsmC"/>
</dbReference>
<dbReference type="EMBL" id="JAUHPX010000001">
    <property type="protein sequence ID" value="MDN4486647.1"/>
    <property type="molecule type" value="Genomic_DNA"/>
</dbReference>
<sequence length="142" mass="14012">MEIASKAAGVWNGGLSDGAGTVALGSGNGEFAVTWKARSAGQEGATTPEELLAAAHASCFSMALSHALEGNGTPPDALEVGAEVRFEAGKGVTASILTVRGTVPGLDQDAFARFADEAKAGCPVSQALAGVPITLADATLVG</sequence>
<dbReference type="SUPFAM" id="SSF82784">
    <property type="entry name" value="OsmC-like"/>
    <property type="match status" value="1"/>
</dbReference>
<protein>
    <submittedName>
        <fullName evidence="1">OsmC family peroxiredoxin</fullName>
    </submittedName>
</protein>
<comment type="caution">
    <text evidence="1">The sequence shown here is derived from an EMBL/GenBank/DDBJ whole genome shotgun (WGS) entry which is preliminary data.</text>
</comment>
<evidence type="ECO:0000313" key="2">
    <source>
        <dbReference type="Proteomes" id="UP001172737"/>
    </source>
</evidence>
<evidence type="ECO:0000313" key="1">
    <source>
        <dbReference type="EMBL" id="MDN4486647.1"/>
    </source>
</evidence>
<accession>A0AAW7M2Y4</accession>
<dbReference type="PANTHER" id="PTHR42830:SF1">
    <property type="entry name" value="OSMOTICALLY INDUCIBLE FAMILY PROTEIN"/>
    <property type="match status" value="1"/>
</dbReference>
<name>A0AAW7M2Y4_9MICO</name>
<gene>
    <name evidence="1" type="ORF">QQX10_00530</name>
</gene>
<organism evidence="1 2">
    <name type="scientific">Demequina lignilytica</name>
    <dbReference type="NCBI Taxonomy" id="3051663"/>
    <lineage>
        <taxon>Bacteria</taxon>
        <taxon>Bacillati</taxon>
        <taxon>Actinomycetota</taxon>
        <taxon>Actinomycetes</taxon>
        <taxon>Micrococcales</taxon>
        <taxon>Demequinaceae</taxon>
        <taxon>Demequina</taxon>
    </lineage>
</organism>
<dbReference type="GO" id="GO:0006979">
    <property type="term" value="P:response to oxidative stress"/>
    <property type="evidence" value="ECO:0007669"/>
    <property type="project" value="InterPro"/>
</dbReference>
<dbReference type="NCBIfam" id="TIGR03562">
    <property type="entry name" value="osmo_induc_OsmC"/>
    <property type="match status" value="1"/>
</dbReference>
<reference evidence="1" key="1">
    <citation type="submission" date="2023-06" db="EMBL/GenBank/DDBJ databases">
        <title>Sysu t00039.</title>
        <authorList>
            <person name="Gao L."/>
            <person name="Fang B.-Z."/>
            <person name="Li W.-J."/>
        </authorList>
    </citation>
    <scope>NUCLEOTIDE SEQUENCE</scope>
    <source>
        <strain evidence="1">SYSU T00039</strain>
    </source>
</reference>
<dbReference type="RefSeq" id="WP_301144229.1">
    <property type="nucleotide sequence ID" value="NZ_JAUHPX010000001.1"/>
</dbReference>
<dbReference type="InterPro" id="IPR015946">
    <property type="entry name" value="KH_dom-like_a/b"/>
</dbReference>
<dbReference type="AlphaFoldDB" id="A0AAW7M2Y4"/>
<dbReference type="InterPro" id="IPR003718">
    <property type="entry name" value="OsmC/Ohr_fam"/>
</dbReference>
<dbReference type="InterPro" id="IPR052707">
    <property type="entry name" value="OsmC_Ohr_Peroxiredoxin"/>
</dbReference>
<dbReference type="PANTHER" id="PTHR42830">
    <property type="entry name" value="OSMOTICALLY INDUCIBLE FAMILY PROTEIN"/>
    <property type="match status" value="1"/>
</dbReference>
<dbReference type="Gene3D" id="3.30.300.20">
    <property type="match status" value="1"/>
</dbReference>
<dbReference type="Proteomes" id="UP001172737">
    <property type="component" value="Unassembled WGS sequence"/>
</dbReference>